<gene>
    <name evidence="4" type="ORF">S01H1_53458</name>
</gene>
<dbReference type="AlphaFoldDB" id="X0WII5"/>
<sequence>MAIYDYKYEHFTDFIKKQNKENYLEGIKVVEDYLGKEYHLVINGEIITTENKYTSRNPAIHTEVIGEISQASIEHAEKAITIAHETFNTWKNSLPQMRADILLKSAGIIRRRKFEFAALMTKEAG</sequence>
<comment type="caution">
    <text evidence="4">The sequence shown here is derived from an EMBL/GenBank/DDBJ whole genome shotgun (WGS) entry which is preliminary data.</text>
</comment>
<dbReference type="PANTHER" id="PTHR42862:SF1">
    <property type="entry name" value="DELTA-1-PYRROLINE-5-CARBOXYLATE DEHYDROGENASE 2, ISOFORM A-RELATED"/>
    <property type="match status" value="1"/>
</dbReference>
<organism evidence="4">
    <name type="scientific">marine sediment metagenome</name>
    <dbReference type="NCBI Taxonomy" id="412755"/>
    <lineage>
        <taxon>unclassified sequences</taxon>
        <taxon>metagenomes</taxon>
        <taxon>ecological metagenomes</taxon>
    </lineage>
</organism>
<dbReference type="Gene3D" id="3.40.605.10">
    <property type="entry name" value="Aldehyde Dehydrogenase, Chain A, domain 1"/>
    <property type="match status" value="1"/>
</dbReference>
<dbReference type="Pfam" id="PF00171">
    <property type="entry name" value="Aldedh"/>
    <property type="match status" value="1"/>
</dbReference>
<reference evidence="4" key="1">
    <citation type="journal article" date="2014" name="Front. Microbiol.">
        <title>High frequency of phylogenetically diverse reductive dehalogenase-homologous genes in deep subseafloor sedimentary metagenomes.</title>
        <authorList>
            <person name="Kawai M."/>
            <person name="Futagami T."/>
            <person name="Toyoda A."/>
            <person name="Takaki Y."/>
            <person name="Nishi S."/>
            <person name="Hori S."/>
            <person name="Arai W."/>
            <person name="Tsubouchi T."/>
            <person name="Morono Y."/>
            <person name="Uchiyama I."/>
            <person name="Ito T."/>
            <person name="Fujiyama A."/>
            <person name="Inagaki F."/>
            <person name="Takami H."/>
        </authorList>
    </citation>
    <scope>NUCLEOTIDE SEQUENCE</scope>
    <source>
        <strain evidence="4">Expedition CK06-06</strain>
    </source>
</reference>
<dbReference type="SUPFAM" id="SSF53720">
    <property type="entry name" value="ALDH-like"/>
    <property type="match status" value="1"/>
</dbReference>
<dbReference type="EMBL" id="BARS01034620">
    <property type="protein sequence ID" value="GAG24328.1"/>
    <property type="molecule type" value="Genomic_DNA"/>
</dbReference>
<dbReference type="InterPro" id="IPR016162">
    <property type="entry name" value="Ald_DH_N"/>
</dbReference>
<dbReference type="GO" id="GO:0010133">
    <property type="term" value="P:L-proline catabolic process to L-glutamate"/>
    <property type="evidence" value="ECO:0007669"/>
    <property type="project" value="TreeGrafter"/>
</dbReference>
<evidence type="ECO:0000256" key="2">
    <source>
        <dbReference type="ARBA" id="ARBA00023027"/>
    </source>
</evidence>
<evidence type="ECO:0000259" key="3">
    <source>
        <dbReference type="Pfam" id="PF00171"/>
    </source>
</evidence>
<dbReference type="InterPro" id="IPR015590">
    <property type="entry name" value="Aldehyde_DH_dom"/>
</dbReference>
<name>X0WII5_9ZZZZ</name>
<dbReference type="GO" id="GO:0003842">
    <property type="term" value="F:L-glutamate gamma-semialdehyde dehydrogenase activity"/>
    <property type="evidence" value="ECO:0007669"/>
    <property type="project" value="TreeGrafter"/>
</dbReference>
<evidence type="ECO:0000256" key="1">
    <source>
        <dbReference type="ARBA" id="ARBA00023002"/>
    </source>
</evidence>
<feature type="non-terminal residue" evidence="4">
    <location>
        <position position="125"/>
    </location>
</feature>
<dbReference type="GO" id="GO:0009898">
    <property type="term" value="C:cytoplasmic side of plasma membrane"/>
    <property type="evidence" value="ECO:0007669"/>
    <property type="project" value="TreeGrafter"/>
</dbReference>
<accession>X0WII5</accession>
<dbReference type="InterPro" id="IPR016161">
    <property type="entry name" value="Ald_DH/histidinol_DH"/>
</dbReference>
<keyword evidence="1" id="KW-0560">Oxidoreductase</keyword>
<proteinExistence type="predicted"/>
<evidence type="ECO:0000313" key="4">
    <source>
        <dbReference type="EMBL" id="GAG24328.1"/>
    </source>
</evidence>
<dbReference type="PANTHER" id="PTHR42862">
    <property type="entry name" value="DELTA-1-PYRROLINE-5-CARBOXYLATE DEHYDROGENASE 1, ISOFORM A-RELATED"/>
    <property type="match status" value="1"/>
</dbReference>
<keyword evidence="2" id="KW-0520">NAD</keyword>
<protein>
    <recommendedName>
        <fullName evidence="3">Aldehyde dehydrogenase domain-containing protein</fullName>
    </recommendedName>
</protein>
<dbReference type="InterPro" id="IPR050485">
    <property type="entry name" value="Proline_metab_enzyme"/>
</dbReference>
<feature type="domain" description="Aldehyde dehydrogenase" evidence="3">
    <location>
        <begin position="51"/>
        <end position="125"/>
    </location>
</feature>